<dbReference type="Proteomes" id="UP000240572">
    <property type="component" value="Unassembled WGS sequence"/>
</dbReference>
<reference evidence="1 2" key="1">
    <citation type="submission" date="2018-03" db="EMBL/GenBank/DDBJ databases">
        <title>Genomic Encyclopedia of Type Strains, Phase III (KMG-III): the genomes of soil and plant-associated and newly described type strains.</title>
        <authorList>
            <person name="Whitman W."/>
        </authorList>
    </citation>
    <scope>NUCLEOTIDE SEQUENCE [LARGE SCALE GENOMIC DNA]</scope>
    <source>
        <strain evidence="1 2">CGMCC 1.12700</strain>
    </source>
</reference>
<proteinExistence type="predicted"/>
<evidence type="ECO:0000313" key="2">
    <source>
        <dbReference type="Proteomes" id="UP000240572"/>
    </source>
</evidence>
<accession>A0A2P8D1N9</accession>
<keyword evidence="2" id="KW-1185">Reference proteome</keyword>
<gene>
    <name evidence="1" type="ORF">B0I18_106154</name>
</gene>
<protein>
    <submittedName>
        <fullName evidence="1">Uncharacterized protein</fullName>
    </submittedName>
</protein>
<organism evidence="1 2">
    <name type="scientific">Taibaiella chishuiensis</name>
    <dbReference type="NCBI Taxonomy" id="1434707"/>
    <lineage>
        <taxon>Bacteria</taxon>
        <taxon>Pseudomonadati</taxon>
        <taxon>Bacteroidota</taxon>
        <taxon>Chitinophagia</taxon>
        <taxon>Chitinophagales</taxon>
        <taxon>Chitinophagaceae</taxon>
        <taxon>Taibaiella</taxon>
    </lineage>
</organism>
<evidence type="ECO:0000313" key="1">
    <source>
        <dbReference type="EMBL" id="PSK91143.1"/>
    </source>
</evidence>
<dbReference type="AlphaFoldDB" id="A0A2P8D1N9"/>
<dbReference type="EMBL" id="PYGD01000006">
    <property type="protein sequence ID" value="PSK91143.1"/>
    <property type="molecule type" value="Genomic_DNA"/>
</dbReference>
<name>A0A2P8D1N9_9BACT</name>
<comment type="caution">
    <text evidence="1">The sequence shown here is derived from an EMBL/GenBank/DDBJ whole genome shotgun (WGS) entry which is preliminary data.</text>
</comment>
<sequence>MSNTRYQINYKIDISGDWISEQGFKDAYKRICRLIAAMPPELHMNKLDYNIPLFDPKSKTVVDILLKVRDETELGMLITILDNYCDLCFIPRDMKPTIINTA</sequence>